<organism evidence="6 7">
    <name type="scientific">Bradyrhizobium valentinum</name>
    <dbReference type="NCBI Taxonomy" id="1518501"/>
    <lineage>
        <taxon>Bacteria</taxon>
        <taxon>Pseudomonadati</taxon>
        <taxon>Pseudomonadota</taxon>
        <taxon>Alphaproteobacteria</taxon>
        <taxon>Hyphomicrobiales</taxon>
        <taxon>Nitrobacteraceae</taxon>
        <taxon>Bradyrhizobium</taxon>
    </lineage>
</organism>
<evidence type="ECO:0000313" key="7">
    <source>
        <dbReference type="Proteomes" id="UP000051913"/>
    </source>
</evidence>
<dbReference type="SUPFAM" id="SSF53623">
    <property type="entry name" value="MurD-like peptide ligases, catalytic domain"/>
    <property type="match status" value="1"/>
</dbReference>
<keyword evidence="7" id="KW-1185">Reference proteome</keyword>
<protein>
    <submittedName>
        <fullName evidence="6">UDP-N-acetylmuramoylalanyl-D-glutamyl-2, 6-diaminopimelate--D-alanyl-D-alanine ligase</fullName>
    </submittedName>
</protein>
<dbReference type="InterPro" id="IPR051046">
    <property type="entry name" value="MurCDEF_CellWall_CoF430Synth"/>
</dbReference>
<dbReference type="OrthoDB" id="9801978at2"/>
<evidence type="ECO:0000256" key="1">
    <source>
        <dbReference type="ARBA" id="ARBA00022598"/>
    </source>
</evidence>
<proteinExistence type="predicted"/>
<dbReference type="RefSeq" id="WP_057848327.1">
    <property type="nucleotide sequence ID" value="NZ_LLXX01000003.1"/>
</dbReference>
<dbReference type="SUPFAM" id="SSF63418">
    <property type="entry name" value="MurE/MurF N-terminal domain"/>
    <property type="match status" value="1"/>
</dbReference>
<dbReference type="InterPro" id="IPR036565">
    <property type="entry name" value="Mur-like_cat_sf"/>
</dbReference>
<evidence type="ECO:0000313" key="6">
    <source>
        <dbReference type="EMBL" id="KRR14887.1"/>
    </source>
</evidence>
<dbReference type="GO" id="GO:0005524">
    <property type="term" value="F:ATP binding"/>
    <property type="evidence" value="ECO:0007669"/>
    <property type="project" value="UniProtKB-KW"/>
</dbReference>
<dbReference type="InterPro" id="IPR036615">
    <property type="entry name" value="Mur_ligase_C_dom_sf"/>
</dbReference>
<dbReference type="EMBL" id="LLXX01000003">
    <property type="protein sequence ID" value="KRR14887.1"/>
    <property type="molecule type" value="Genomic_DNA"/>
</dbReference>
<dbReference type="InterPro" id="IPR004101">
    <property type="entry name" value="Mur_ligase_C"/>
</dbReference>
<dbReference type="PANTHER" id="PTHR43024:SF1">
    <property type="entry name" value="UDP-N-ACETYLMURAMOYL-TRIPEPTIDE--D-ALANYL-D-ALANINE LIGASE"/>
    <property type="match status" value="1"/>
</dbReference>
<dbReference type="Pfam" id="PF02875">
    <property type="entry name" value="Mur_ligase_C"/>
    <property type="match status" value="1"/>
</dbReference>
<dbReference type="SUPFAM" id="SSF53244">
    <property type="entry name" value="MurD-like peptide ligases, peptide-binding domain"/>
    <property type="match status" value="1"/>
</dbReference>
<feature type="domain" description="Mur ligase central" evidence="5">
    <location>
        <begin position="122"/>
        <end position="295"/>
    </location>
</feature>
<keyword evidence="3" id="KW-0067">ATP-binding</keyword>
<keyword evidence="2" id="KW-0547">Nucleotide-binding</keyword>
<dbReference type="InterPro" id="IPR013221">
    <property type="entry name" value="Mur_ligase_cen"/>
</dbReference>
<name>A0A0R3M3V4_9BRAD</name>
<dbReference type="AlphaFoldDB" id="A0A0R3M3V4"/>
<dbReference type="Gene3D" id="3.40.1390.10">
    <property type="entry name" value="MurE/MurF, N-terminal domain"/>
    <property type="match status" value="1"/>
</dbReference>
<dbReference type="GO" id="GO:0016881">
    <property type="term" value="F:acid-amino acid ligase activity"/>
    <property type="evidence" value="ECO:0007669"/>
    <property type="project" value="InterPro"/>
</dbReference>
<dbReference type="STRING" id="1518501.CQ10_20020"/>
<sequence>MSARPLWTIAEIAQALGVAGEYPDTPIDFITQDSRLVKPGCLFVALSGTPSGGFISSFASARDGWEFADKAEAAGAAAMIVPHRIAGVSVPQLVVEDTLIDGLWGLARAARARFKGPVIGLTGSAGKTSTKEFLAAYPNAYASPSSFNNFWGVPLTLCNASPAASVWVVEMGMNQTGEIARLSELTRPTVALVVNVQPVHLEKLGSLEAIRREKISIAQGLPKDGVLVLPGDVEAPEWNGRVVRFGGGSDVRELNHAAQGESWNVTAQVNGGPIEFGLTPGAPHRLQNALAALASIHAAGLEPAALATELGHVGIMTGRGVEQAAHGVTVIDDSFNGNPASMVAALGSLKARPVKTGRRIAVLGDMLELGPDAPDYHEKLATDLPGIDGIYCVGPLMRHLYDLVPAERALGWHEDPATLDPQEIAALLRDGDVVVVKGSKKMFWVNKFVPRLLAALQAKA</sequence>
<evidence type="ECO:0000256" key="2">
    <source>
        <dbReference type="ARBA" id="ARBA00022741"/>
    </source>
</evidence>
<keyword evidence="1 6" id="KW-0436">Ligase</keyword>
<evidence type="ECO:0000256" key="3">
    <source>
        <dbReference type="ARBA" id="ARBA00022840"/>
    </source>
</evidence>
<dbReference type="InterPro" id="IPR035911">
    <property type="entry name" value="MurE/MurF_N"/>
</dbReference>
<gene>
    <name evidence="6" type="ORF">CP49_31965</name>
</gene>
<evidence type="ECO:0000259" key="4">
    <source>
        <dbReference type="Pfam" id="PF02875"/>
    </source>
</evidence>
<dbReference type="PANTHER" id="PTHR43024">
    <property type="entry name" value="UDP-N-ACETYLMURAMOYL-TRIPEPTIDE--D-ALANYL-D-ALANINE LIGASE"/>
    <property type="match status" value="1"/>
</dbReference>
<dbReference type="Gene3D" id="3.90.190.20">
    <property type="entry name" value="Mur ligase, C-terminal domain"/>
    <property type="match status" value="1"/>
</dbReference>
<evidence type="ECO:0000259" key="5">
    <source>
        <dbReference type="Pfam" id="PF08245"/>
    </source>
</evidence>
<feature type="domain" description="Mur ligase C-terminal" evidence="4">
    <location>
        <begin position="324"/>
        <end position="439"/>
    </location>
</feature>
<reference evidence="6 7" key="1">
    <citation type="submission" date="2014-03" db="EMBL/GenBank/DDBJ databases">
        <title>Bradyrhizobium valentinum sp. nov., isolated from effective nodules of Lupinus mariae-josephae, a lupine endemic of basic-lime soils in Eastern Spain.</title>
        <authorList>
            <person name="Duran D."/>
            <person name="Rey L."/>
            <person name="Navarro A."/>
            <person name="Busquets A."/>
            <person name="Imperial J."/>
            <person name="Ruiz-Argueso T."/>
        </authorList>
    </citation>
    <scope>NUCLEOTIDE SEQUENCE [LARGE SCALE GENOMIC DNA]</scope>
    <source>
        <strain evidence="6 7">LmjM3</strain>
    </source>
</reference>
<dbReference type="Pfam" id="PF08245">
    <property type="entry name" value="Mur_ligase_M"/>
    <property type="match status" value="1"/>
</dbReference>
<dbReference type="Gene3D" id="3.40.1190.10">
    <property type="entry name" value="Mur-like, catalytic domain"/>
    <property type="match status" value="1"/>
</dbReference>
<dbReference type="Proteomes" id="UP000051913">
    <property type="component" value="Unassembled WGS sequence"/>
</dbReference>
<accession>A0A0R3M3V4</accession>
<comment type="caution">
    <text evidence="6">The sequence shown here is derived from an EMBL/GenBank/DDBJ whole genome shotgun (WGS) entry which is preliminary data.</text>
</comment>